<dbReference type="InterPro" id="IPR050065">
    <property type="entry name" value="GlmU-like"/>
</dbReference>
<evidence type="ECO:0000256" key="1">
    <source>
        <dbReference type="ARBA" id="ARBA00022679"/>
    </source>
</evidence>
<sequence length="300" mass="33513">MLRGLRSIIPAAGEATRLRPHTLVKQKPMLPMGSDGKKIIDWSLNIASQTESTTVTLHFDESKTKDLENHLESKKDKVAALRDSRRMGAASLIAFSYDLFEPYPEGNSLILPADHVVENINLSEFYEKHLEMDADVTILGVDIKPYGQYIHAHNGTVGEISDHPGGSEYMSSSGIYIISNIKLLEWIARNKRNGWNGEHRSLMRDFITPLIYTGNVVSHRLPDEGYWDDAGTIKRYYDNNMRLSLSNNVLDDEATIGGEATVSRSVLIGSTAIKSGIIDAEIISSDGLNQYSTKIYNRRQ</sequence>
<dbReference type="PANTHER" id="PTHR43584:SF8">
    <property type="entry name" value="N-ACETYLMURAMATE ALPHA-1-PHOSPHATE URIDYLYLTRANSFERASE"/>
    <property type="match status" value="1"/>
</dbReference>
<gene>
    <name evidence="4" type="primary">glgC</name>
    <name evidence="4" type="ORF">SEML1_0569</name>
</gene>
<evidence type="ECO:0000313" key="5">
    <source>
        <dbReference type="Proteomes" id="UP001177295"/>
    </source>
</evidence>
<dbReference type="RefSeq" id="WP_376753730.1">
    <property type="nucleotide sequence ID" value="NZ_CP124550.1"/>
</dbReference>
<dbReference type="Proteomes" id="UP001177295">
    <property type="component" value="Chromosome"/>
</dbReference>
<keyword evidence="2 4" id="KW-0548">Nucleotidyltransferase</keyword>
<dbReference type="Gene3D" id="3.90.550.10">
    <property type="entry name" value="Spore Coat Polysaccharide Biosynthesis Protein SpsA, Chain A"/>
    <property type="match status" value="1"/>
</dbReference>
<evidence type="ECO:0000313" key="4">
    <source>
        <dbReference type="EMBL" id="WIO46188.1"/>
    </source>
</evidence>
<dbReference type="Pfam" id="PF00483">
    <property type="entry name" value="NTP_transferase"/>
    <property type="match status" value="1"/>
</dbReference>
<dbReference type="PANTHER" id="PTHR43584">
    <property type="entry name" value="NUCLEOTIDYL TRANSFERASE"/>
    <property type="match status" value="1"/>
</dbReference>
<name>A0ABY8X083_9BACT</name>
<dbReference type="GO" id="GO:0008878">
    <property type="term" value="F:glucose-1-phosphate adenylyltransferase activity"/>
    <property type="evidence" value="ECO:0007669"/>
    <property type="project" value="UniProtKB-EC"/>
</dbReference>
<accession>A0ABY8X083</accession>
<organism evidence="4 5">
    <name type="scientific">Candidatus Southlakia epibionticum</name>
    <dbReference type="NCBI Taxonomy" id="3043284"/>
    <lineage>
        <taxon>Bacteria</taxon>
        <taxon>Candidatus Saccharimonadota</taxon>
        <taxon>Candidatus Saccharimonadia</taxon>
        <taxon>Candidatus Saccharimonadales</taxon>
        <taxon>Candidatus Saccharimonadaceae</taxon>
        <taxon>Candidatus Southlakia</taxon>
    </lineage>
</organism>
<reference evidence="4 5" key="1">
    <citation type="journal article" date="2023" name="Cell">
        <title>Genetic manipulation of Patescibacteria provides mechanistic insights into microbial dark matter and the epibiotic lifestyle.</title>
        <authorList>
            <person name="Wang Y."/>
            <person name="Gallagher L.A."/>
            <person name="Andrade P.A."/>
            <person name="Liu A."/>
            <person name="Humphreys I.R."/>
            <person name="Turkarslan S."/>
            <person name="Cutler K.J."/>
            <person name="Arrieta-Ortiz M.L."/>
            <person name="Li Y."/>
            <person name="Radey M.C."/>
            <person name="McLean J.S."/>
            <person name="Cong Q."/>
            <person name="Baker D."/>
            <person name="Baliga N.S."/>
            <person name="Peterson S.B."/>
            <person name="Mougous J.D."/>
        </authorList>
    </citation>
    <scope>NUCLEOTIDE SEQUENCE [LARGE SCALE GENOMIC DNA]</scope>
    <source>
        <strain evidence="4 5">ML1</strain>
    </source>
</reference>
<protein>
    <submittedName>
        <fullName evidence="4">Glucose-1-phosphate adenylyltransferase</fullName>
        <ecNumber evidence="4">2.7.7.27</ecNumber>
    </submittedName>
</protein>
<dbReference type="SUPFAM" id="SSF53448">
    <property type="entry name" value="Nucleotide-diphospho-sugar transferases"/>
    <property type="match status" value="1"/>
</dbReference>
<proteinExistence type="predicted"/>
<feature type="domain" description="Nucleotidyl transferase" evidence="3">
    <location>
        <begin position="7"/>
        <end position="243"/>
    </location>
</feature>
<dbReference type="InterPro" id="IPR005835">
    <property type="entry name" value="NTP_transferase_dom"/>
</dbReference>
<evidence type="ECO:0000256" key="2">
    <source>
        <dbReference type="ARBA" id="ARBA00022695"/>
    </source>
</evidence>
<keyword evidence="1 4" id="KW-0808">Transferase</keyword>
<keyword evidence="5" id="KW-1185">Reference proteome</keyword>
<dbReference type="EMBL" id="CP124550">
    <property type="protein sequence ID" value="WIO46188.1"/>
    <property type="molecule type" value="Genomic_DNA"/>
</dbReference>
<dbReference type="InterPro" id="IPR029044">
    <property type="entry name" value="Nucleotide-diphossugar_trans"/>
</dbReference>
<evidence type="ECO:0000259" key="3">
    <source>
        <dbReference type="Pfam" id="PF00483"/>
    </source>
</evidence>
<dbReference type="EC" id="2.7.7.27" evidence="4"/>